<dbReference type="InterPro" id="IPR001610">
    <property type="entry name" value="PAC"/>
</dbReference>
<keyword evidence="3" id="KW-0597">Phosphoprotein</keyword>
<evidence type="ECO:0000256" key="4">
    <source>
        <dbReference type="ARBA" id="ARBA00022679"/>
    </source>
</evidence>
<accession>A0A5M8QYP5</accession>
<comment type="caution">
    <text evidence="9">The sequence shown here is derived from an EMBL/GenBank/DDBJ whole genome shotgun (WGS) entry which is preliminary data.</text>
</comment>
<dbReference type="GO" id="GO:0004673">
    <property type="term" value="F:protein histidine kinase activity"/>
    <property type="evidence" value="ECO:0007669"/>
    <property type="project" value="UniProtKB-EC"/>
</dbReference>
<dbReference type="InterPro" id="IPR005467">
    <property type="entry name" value="His_kinase_dom"/>
</dbReference>
<dbReference type="PRINTS" id="PR00344">
    <property type="entry name" value="BCTRLSENSOR"/>
</dbReference>
<dbReference type="Pfam" id="PF25487">
    <property type="entry name" value="ETR1_N"/>
    <property type="match status" value="1"/>
</dbReference>
<dbReference type="Pfam" id="PF02518">
    <property type="entry name" value="HATPase_c"/>
    <property type="match status" value="1"/>
</dbReference>
<dbReference type="SMART" id="SM00086">
    <property type="entry name" value="PAC"/>
    <property type="match status" value="1"/>
</dbReference>
<dbReference type="AlphaFoldDB" id="A0A5M8QYP5"/>
<keyword evidence="6" id="KW-1133">Transmembrane helix</keyword>
<evidence type="ECO:0000256" key="6">
    <source>
        <dbReference type="SAM" id="Phobius"/>
    </source>
</evidence>
<dbReference type="PROSITE" id="PS50109">
    <property type="entry name" value="HIS_KIN"/>
    <property type="match status" value="1"/>
</dbReference>
<dbReference type="PROSITE" id="PS50113">
    <property type="entry name" value="PAC"/>
    <property type="match status" value="1"/>
</dbReference>
<sequence length="533" mass="60792">MKPSPVSGTDSELGTIICGRNGAAINQKASFGEQFSEFFNGILHTKDWPPRWYCGNWSDFHGWLYILSDLGIWAAYFAIPLLMLNVLNKRKDIPFHGVYLLFVAFILLCGITHLMDAVIFWWPAYRLSALIRLVTAVVSVFTIYALYKILPSVFSLRSVSELEAEIRKRHIVEEKLAASEFLLSEAGKISRVGGWEIDLTTRAKTWSQTVYDIFELPYEYSIDHYDPIKQVQPPYRETLRKAIRAAILTGSDWDMELTIVTAEGKTIWVRSTGKVLYDRNGKKVKILGTLMDIDRYKTNEIALSQSLELTTQHIQQLKNFTHILSHNIRNHASNMVLISSLVETETLDEYNAALFDKMKNVSDGLNATLEDLSQAIKIKEDPISSDIISFREITEKVLGIFESDLKVNNVKVEQVYETERISFPHIYLESILTNLISNAIKYRNPDKDAVIVLRTYRNEQMKTVMECRDNGLGIDLELHGKKIFGLYKTFHERKDAHGVGLFLTKTQIESQGGQIQVESQPGKGSVFKITFNE</sequence>
<dbReference type="CDD" id="cd00130">
    <property type="entry name" value="PAS"/>
    <property type="match status" value="1"/>
</dbReference>
<dbReference type="InterPro" id="IPR000700">
    <property type="entry name" value="PAS-assoc_C"/>
</dbReference>
<keyword evidence="5" id="KW-0418">Kinase</keyword>
<evidence type="ECO:0000256" key="2">
    <source>
        <dbReference type="ARBA" id="ARBA00012438"/>
    </source>
</evidence>
<dbReference type="InterPro" id="IPR004358">
    <property type="entry name" value="Sig_transdc_His_kin-like_C"/>
</dbReference>
<keyword evidence="6" id="KW-0472">Membrane</keyword>
<dbReference type="InterPro" id="IPR000014">
    <property type="entry name" value="PAS"/>
</dbReference>
<dbReference type="InterPro" id="IPR003594">
    <property type="entry name" value="HATPase_dom"/>
</dbReference>
<dbReference type="Pfam" id="PF08447">
    <property type="entry name" value="PAS_3"/>
    <property type="match status" value="1"/>
</dbReference>
<feature type="transmembrane region" description="Helical" evidence="6">
    <location>
        <begin position="62"/>
        <end position="87"/>
    </location>
</feature>
<keyword evidence="4" id="KW-0808">Transferase</keyword>
<dbReference type="SUPFAM" id="SSF55785">
    <property type="entry name" value="PYP-like sensor domain (PAS domain)"/>
    <property type="match status" value="1"/>
</dbReference>
<dbReference type="InterPro" id="IPR036890">
    <property type="entry name" value="HATPase_C_sf"/>
</dbReference>
<dbReference type="InterPro" id="IPR013655">
    <property type="entry name" value="PAS_fold_3"/>
</dbReference>
<dbReference type="PANTHER" id="PTHR43304">
    <property type="entry name" value="PHYTOCHROME-LIKE PROTEIN CPH1"/>
    <property type="match status" value="1"/>
</dbReference>
<evidence type="ECO:0000313" key="10">
    <source>
        <dbReference type="Proteomes" id="UP000323994"/>
    </source>
</evidence>
<keyword evidence="6" id="KW-0812">Transmembrane</keyword>
<feature type="transmembrane region" description="Helical" evidence="6">
    <location>
        <begin position="129"/>
        <end position="147"/>
    </location>
</feature>
<feature type="domain" description="Histidine kinase" evidence="7">
    <location>
        <begin position="323"/>
        <end position="533"/>
    </location>
</feature>
<evidence type="ECO:0000259" key="7">
    <source>
        <dbReference type="PROSITE" id="PS50109"/>
    </source>
</evidence>
<comment type="catalytic activity">
    <reaction evidence="1">
        <text>ATP + protein L-histidine = ADP + protein N-phospho-L-histidine.</text>
        <dbReference type="EC" id="2.7.13.3"/>
    </reaction>
</comment>
<evidence type="ECO:0000256" key="5">
    <source>
        <dbReference type="ARBA" id="ARBA00022777"/>
    </source>
</evidence>
<reference evidence="9 10" key="1">
    <citation type="submission" date="2019-05" db="EMBL/GenBank/DDBJ databases">
        <authorList>
            <person name="Qu J.-H."/>
        </authorList>
    </citation>
    <scope>NUCLEOTIDE SEQUENCE [LARGE SCALE GENOMIC DNA]</scope>
    <source>
        <strain evidence="9 10">NS28</strain>
    </source>
</reference>
<evidence type="ECO:0000313" key="9">
    <source>
        <dbReference type="EMBL" id="KAA6439834.1"/>
    </source>
</evidence>
<feature type="domain" description="PAC" evidence="8">
    <location>
        <begin position="253"/>
        <end position="305"/>
    </location>
</feature>
<dbReference type="EC" id="2.7.13.3" evidence="2"/>
<dbReference type="InterPro" id="IPR058544">
    <property type="entry name" value="ETR1_N"/>
</dbReference>
<dbReference type="InterPro" id="IPR035965">
    <property type="entry name" value="PAS-like_dom_sf"/>
</dbReference>
<dbReference type="RefSeq" id="WP_139011982.1">
    <property type="nucleotide sequence ID" value="NZ_VBSN01000030.1"/>
</dbReference>
<dbReference type="PANTHER" id="PTHR43304:SF1">
    <property type="entry name" value="PAC DOMAIN-CONTAINING PROTEIN"/>
    <property type="match status" value="1"/>
</dbReference>
<feature type="transmembrane region" description="Helical" evidence="6">
    <location>
        <begin position="99"/>
        <end position="123"/>
    </location>
</feature>
<dbReference type="InterPro" id="IPR052162">
    <property type="entry name" value="Sensor_kinase/Photoreceptor"/>
</dbReference>
<keyword evidence="10" id="KW-1185">Reference proteome</keyword>
<gene>
    <name evidence="9" type="ORF">FEM33_10300</name>
</gene>
<proteinExistence type="predicted"/>
<dbReference type="Proteomes" id="UP000323994">
    <property type="component" value="Unassembled WGS sequence"/>
</dbReference>
<dbReference type="OrthoDB" id="890870at2"/>
<dbReference type="EMBL" id="VBSN01000030">
    <property type="protein sequence ID" value="KAA6439834.1"/>
    <property type="molecule type" value="Genomic_DNA"/>
</dbReference>
<organism evidence="9 10">
    <name type="scientific">Dyadobacter flavalbus</name>
    <dbReference type="NCBI Taxonomy" id="2579942"/>
    <lineage>
        <taxon>Bacteria</taxon>
        <taxon>Pseudomonadati</taxon>
        <taxon>Bacteroidota</taxon>
        <taxon>Cytophagia</taxon>
        <taxon>Cytophagales</taxon>
        <taxon>Spirosomataceae</taxon>
        <taxon>Dyadobacter</taxon>
    </lineage>
</organism>
<dbReference type="Gene3D" id="3.30.450.20">
    <property type="entry name" value="PAS domain"/>
    <property type="match status" value="1"/>
</dbReference>
<name>A0A5M8QYP5_9BACT</name>
<protein>
    <recommendedName>
        <fullName evidence="2">histidine kinase</fullName>
        <ecNumber evidence="2">2.7.13.3</ecNumber>
    </recommendedName>
</protein>
<dbReference type="Gene3D" id="3.30.565.10">
    <property type="entry name" value="Histidine kinase-like ATPase, C-terminal domain"/>
    <property type="match status" value="1"/>
</dbReference>
<evidence type="ECO:0000259" key="8">
    <source>
        <dbReference type="PROSITE" id="PS50113"/>
    </source>
</evidence>
<evidence type="ECO:0000256" key="1">
    <source>
        <dbReference type="ARBA" id="ARBA00000085"/>
    </source>
</evidence>
<evidence type="ECO:0000256" key="3">
    <source>
        <dbReference type="ARBA" id="ARBA00022553"/>
    </source>
</evidence>
<dbReference type="SUPFAM" id="SSF55874">
    <property type="entry name" value="ATPase domain of HSP90 chaperone/DNA topoisomerase II/histidine kinase"/>
    <property type="match status" value="1"/>
</dbReference>
<dbReference type="SMART" id="SM00387">
    <property type="entry name" value="HATPase_c"/>
    <property type="match status" value="1"/>
</dbReference>